<evidence type="ECO:0000313" key="1">
    <source>
        <dbReference type="EMBL" id="SMG19572.1"/>
    </source>
</evidence>
<dbReference type="STRING" id="561720.SAMN06275492_10624"/>
<proteinExistence type="predicted"/>
<evidence type="ECO:0000313" key="2">
    <source>
        <dbReference type="Proteomes" id="UP000193355"/>
    </source>
</evidence>
<dbReference type="Proteomes" id="UP000193355">
    <property type="component" value="Unassembled WGS sequence"/>
</dbReference>
<dbReference type="OrthoDB" id="4438at2"/>
<reference evidence="2" key="1">
    <citation type="submission" date="2017-04" db="EMBL/GenBank/DDBJ databases">
        <authorList>
            <person name="Varghese N."/>
            <person name="Submissions S."/>
        </authorList>
    </citation>
    <scope>NUCLEOTIDE SEQUENCE [LARGE SCALE GENOMIC DNA]</scope>
    <source>
        <strain evidence="2">USBA 82</strain>
    </source>
</reference>
<accession>A0A1X7IXK8</accession>
<gene>
    <name evidence="1" type="ORF">SAMN06275492_10624</name>
</gene>
<dbReference type="RefSeq" id="WP_085544023.1">
    <property type="nucleotide sequence ID" value="NZ_FXBB01000006.1"/>
</dbReference>
<dbReference type="EMBL" id="FXBB01000006">
    <property type="protein sequence ID" value="SMG19572.1"/>
    <property type="molecule type" value="Genomic_DNA"/>
</dbReference>
<dbReference type="AlphaFoldDB" id="A0A1X7IXK8"/>
<keyword evidence="2" id="KW-1185">Reference proteome</keyword>
<organism evidence="1 2">
    <name type="scientific">Dethiosulfovibrio salsuginis</name>
    <dbReference type="NCBI Taxonomy" id="561720"/>
    <lineage>
        <taxon>Bacteria</taxon>
        <taxon>Thermotogati</taxon>
        <taxon>Synergistota</taxon>
        <taxon>Synergistia</taxon>
        <taxon>Synergistales</taxon>
        <taxon>Dethiosulfovibrionaceae</taxon>
        <taxon>Dethiosulfovibrio</taxon>
    </lineage>
</organism>
<protein>
    <submittedName>
        <fullName evidence="1">Uncharacterized protein</fullName>
    </submittedName>
</protein>
<name>A0A1X7IXK8_9BACT</name>
<sequence length="387" mass="43785">MEQRENGTILCSKEIDDVLALQIWRGSGAPRLGIYNKAKERMKPVRFSWLEDGARVLKMKHKRGQTAEYSMDVLEDSVRDLIRELSRDLSFRSLCLKTTVVLQDMAMEPRIVMDKKDFALLPESKRKSLWITDLSEGKDDGVFLPCFDISDQEDSFFERNGEERFVEVPRGGDIRDIRGAGIVTKLVSVDPGRWYMPFQIASVGTILGFSMVGSDGIDFADSLWEALRKRRLANIAEDLDGQAKVDASKLSSFMVSLVRHWHYLGSLSYRDHHDSDGLLKSEGFARKRRFDLSAGQIGDISYVVTFYEDGQGKVALGCKGNGRTSMHDGEMVFAMDESDYNKALRADACGSAPDELYTVVSLIKAWRANRWCDRVKRLVEPALMGHR</sequence>